<evidence type="ECO:0000259" key="2">
    <source>
        <dbReference type="Pfam" id="PF12680"/>
    </source>
</evidence>
<dbReference type="InterPro" id="IPR032710">
    <property type="entry name" value="NTF2-like_dom_sf"/>
</dbReference>
<dbReference type="Gene3D" id="3.10.450.50">
    <property type="match status" value="2"/>
</dbReference>
<dbReference type="Pfam" id="PF12680">
    <property type="entry name" value="SnoaL_2"/>
    <property type="match status" value="2"/>
</dbReference>
<feature type="region of interest" description="Disordered" evidence="1">
    <location>
        <begin position="119"/>
        <end position="139"/>
    </location>
</feature>
<dbReference type="AlphaFoldDB" id="W0AE94"/>
<dbReference type="InterPro" id="IPR037401">
    <property type="entry name" value="SnoaL-like"/>
</dbReference>
<keyword evidence="4" id="KW-1185">Reference proteome</keyword>
<dbReference type="KEGG" id="ssan:NX02_14620"/>
<dbReference type="Proteomes" id="UP000018851">
    <property type="component" value="Chromosome"/>
</dbReference>
<dbReference type="PATRIC" id="fig|1123269.5.peg.2851"/>
<reference evidence="3 4" key="1">
    <citation type="submission" date="2013-07" db="EMBL/GenBank/DDBJ databases">
        <title>Completed genome of Sphingomonas sanxanigenens NX02.</title>
        <authorList>
            <person name="Ma T."/>
            <person name="Huang H."/>
            <person name="Wu M."/>
            <person name="Li X."/>
            <person name="Li G."/>
        </authorList>
    </citation>
    <scope>NUCLEOTIDE SEQUENCE [LARGE SCALE GENOMIC DNA]</scope>
    <source>
        <strain evidence="3 4">NX02</strain>
    </source>
</reference>
<dbReference type="EMBL" id="CP006644">
    <property type="protein sequence ID" value="AHE54608.1"/>
    <property type="molecule type" value="Genomic_DNA"/>
</dbReference>
<dbReference type="STRING" id="1123269.NX02_14620"/>
<dbReference type="SUPFAM" id="SSF54427">
    <property type="entry name" value="NTF2-like"/>
    <property type="match status" value="2"/>
</dbReference>
<feature type="domain" description="SnoaL-like" evidence="2">
    <location>
        <begin position="165"/>
        <end position="252"/>
    </location>
</feature>
<dbReference type="eggNOG" id="COG0346">
    <property type="taxonomic scope" value="Bacteria"/>
</dbReference>
<dbReference type="RefSeq" id="WP_211258321.1">
    <property type="nucleotide sequence ID" value="NZ_CP006644.1"/>
</dbReference>
<accession>W0AE94</accession>
<evidence type="ECO:0000313" key="4">
    <source>
        <dbReference type="Proteomes" id="UP000018851"/>
    </source>
</evidence>
<dbReference type="HOGENOM" id="CLU_1057291_0_0_5"/>
<proteinExistence type="predicted"/>
<evidence type="ECO:0000313" key="3">
    <source>
        <dbReference type="EMBL" id="AHE54608.1"/>
    </source>
</evidence>
<evidence type="ECO:0000256" key="1">
    <source>
        <dbReference type="SAM" id="MobiDB-lite"/>
    </source>
</evidence>
<organism evidence="3 4">
    <name type="scientific">Sphingomonas sanxanigenens DSM 19645 = NX02</name>
    <dbReference type="NCBI Taxonomy" id="1123269"/>
    <lineage>
        <taxon>Bacteria</taxon>
        <taxon>Pseudomonadati</taxon>
        <taxon>Pseudomonadota</taxon>
        <taxon>Alphaproteobacteria</taxon>
        <taxon>Sphingomonadales</taxon>
        <taxon>Sphingomonadaceae</taxon>
        <taxon>Sphingomonas</taxon>
    </lineage>
</organism>
<gene>
    <name evidence="3" type="ORF">NX02_14620</name>
</gene>
<sequence>MTMTLDGKKALVLEAMTALFQRRDPQAVERLYAPDYIQHNPGIPQGRDALAALVATLPPTVFYEPGLIVAEGDFVAIHGRIHGWAPKPQIVVDIFRIADGLLAEHWDVLQDEAATEGSASGLAMFSSDEGERQRTREPETPIDAIDYDRMMKANLLTVFNERDEGRRLEAVRTLYREDAVLHEPHASVRGHAAINDAVGRLLATLPADVAFVAEGPAVGHNGVGRLKWRSGPDPDAAVTGTDVAQFEGGRILSLHVFLDPQGV</sequence>
<feature type="domain" description="SnoaL-like" evidence="2">
    <location>
        <begin position="14"/>
        <end position="105"/>
    </location>
</feature>
<feature type="compositionally biased region" description="Basic and acidic residues" evidence="1">
    <location>
        <begin position="129"/>
        <end position="139"/>
    </location>
</feature>
<protein>
    <recommendedName>
        <fullName evidence="2">SnoaL-like domain-containing protein</fullName>
    </recommendedName>
</protein>
<name>W0AE94_9SPHN</name>
<dbReference type="eggNOG" id="COG4922">
    <property type="taxonomic scope" value="Bacteria"/>
</dbReference>